<reference evidence="1 2" key="1">
    <citation type="journal article" date="2023" name="Nucleic Acids Res.">
        <title>The hologenome of Daphnia magna reveals possible DNA methylation and microbiome-mediated evolution of the host genome.</title>
        <authorList>
            <person name="Chaturvedi A."/>
            <person name="Li X."/>
            <person name="Dhandapani V."/>
            <person name="Marshall H."/>
            <person name="Kissane S."/>
            <person name="Cuenca-Cambronero M."/>
            <person name="Asole G."/>
            <person name="Calvet F."/>
            <person name="Ruiz-Romero M."/>
            <person name="Marangio P."/>
            <person name="Guigo R."/>
            <person name="Rago D."/>
            <person name="Mirbahai L."/>
            <person name="Eastwood N."/>
            <person name="Colbourne J.K."/>
            <person name="Zhou J."/>
            <person name="Mallon E."/>
            <person name="Orsini L."/>
        </authorList>
    </citation>
    <scope>NUCLEOTIDE SEQUENCE [LARGE SCALE GENOMIC DNA]</scope>
    <source>
        <strain evidence="1">LRV0_1</strain>
    </source>
</reference>
<keyword evidence="2" id="KW-1185">Reference proteome</keyword>
<protein>
    <submittedName>
        <fullName evidence="1">Uncharacterized protein</fullName>
    </submittedName>
</protein>
<sequence length="68" mass="8212">MRTRLCVFVLRYYLFVYQVKVGWHWMDLEQLDGHQLELLETGYTIDKVMEHKPGDSCYYVSNKLDSHI</sequence>
<dbReference type="EMBL" id="JAOYFB010000001">
    <property type="protein sequence ID" value="KAK4004633.1"/>
    <property type="molecule type" value="Genomic_DNA"/>
</dbReference>
<comment type="caution">
    <text evidence="1">The sequence shown here is derived from an EMBL/GenBank/DDBJ whole genome shotgun (WGS) entry which is preliminary data.</text>
</comment>
<dbReference type="Proteomes" id="UP001234178">
    <property type="component" value="Unassembled WGS sequence"/>
</dbReference>
<name>A0ABQ9YVG5_9CRUS</name>
<organism evidence="1 2">
    <name type="scientific">Daphnia magna</name>
    <dbReference type="NCBI Taxonomy" id="35525"/>
    <lineage>
        <taxon>Eukaryota</taxon>
        <taxon>Metazoa</taxon>
        <taxon>Ecdysozoa</taxon>
        <taxon>Arthropoda</taxon>
        <taxon>Crustacea</taxon>
        <taxon>Branchiopoda</taxon>
        <taxon>Diplostraca</taxon>
        <taxon>Cladocera</taxon>
        <taxon>Anomopoda</taxon>
        <taxon>Daphniidae</taxon>
        <taxon>Daphnia</taxon>
    </lineage>
</organism>
<proteinExistence type="predicted"/>
<accession>A0ABQ9YVG5</accession>
<gene>
    <name evidence="1" type="ORF">OUZ56_006362</name>
</gene>
<evidence type="ECO:0000313" key="2">
    <source>
        <dbReference type="Proteomes" id="UP001234178"/>
    </source>
</evidence>
<evidence type="ECO:0000313" key="1">
    <source>
        <dbReference type="EMBL" id="KAK4004633.1"/>
    </source>
</evidence>